<feature type="region of interest" description="Disordered" evidence="1">
    <location>
        <begin position="278"/>
        <end position="301"/>
    </location>
</feature>
<evidence type="ECO:0000313" key="2">
    <source>
        <dbReference type="EMBL" id="PXF47039.1"/>
    </source>
</evidence>
<dbReference type="EMBL" id="NBIV01000030">
    <property type="protein sequence ID" value="PXF47039.1"/>
    <property type="molecule type" value="Genomic_DNA"/>
</dbReference>
<feature type="region of interest" description="Disordered" evidence="1">
    <location>
        <begin position="436"/>
        <end position="469"/>
    </location>
</feature>
<sequence length="690" mass="73770">MDIDTAPATPYRDGRPAMHLDVPVPNEDVSMDVDHDVTPVLPDSNISREPPPLVSIPSPQAQFLSSPSPSAHSLRPLDSTAPNLRPIPSAPVVLITASDVLVWPKFKVDELFNEWLKQPESTPWLQQLLNDVRAGNITSIPELDLSQRFTRQDKNLSPTHSRSSSAAHNAITMSPQQAPSSPISRLFRSHIPFGDADSSPRSPVATPPSLAAQLRSSLHGQASADLDLGKSGSVSAIPHDHRVLQPAFQPPAKTSDSAQLPGAVTELAADMAIEPPSAAVSMDTDVSKAPTDSEKQAAESDADGIAEITAAVDKVSSDDAIPVDIEMKRPDRNDSEMEVVPTVDAAKQAEGEKAPTFDVEQSVPYAKKEMVKTSDAVPLKDAIAIETTPDRAEKLSAAPAVSEPQPMESSAAPYQSQAEMVDDTAPTAVKGAALAEPTADAPVTPIPSEEPKLVTGAIPPTIPKAPGKEDAKMIDAAPCPRKLKVLPKFYFPCGKDAEDRERRERESMKRFFKRLREENKQPGATRSDLGELVLEVVGLPSYFAGIVFDTVLAMEHIKSKGKPGKDKDASGEGNQADMSDMKTKRSDGDSKTAGRSQHESPRSEGETKSDTTMGDAEVSGSESRHLNGFHDAAQSSAPGTAAVNAPEAAPGGDQDQSCVRDFISEEEFGEFYKSVCAGRSKEARLFFRAT</sequence>
<name>A0A2V3IY51_9FLOR</name>
<accession>A0A2V3IY51</accession>
<feature type="region of interest" description="Disordered" evidence="1">
    <location>
        <begin position="148"/>
        <end position="183"/>
    </location>
</feature>
<feature type="compositionally biased region" description="Basic and acidic residues" evidence="1">
    <location>
        <begin position="559"/>
        <end position="570"/>
    </location>
</feature>
<proteinExistence type="predicted"/>
<feature type="region of interest" description="Disordered" evidence="1">
    <location>
        <begin position="559"/>
        <end position="658"/>
    </location>
</feature>
<feature type="region of interest" description="Disordered" evidence="1">
    <location>
        <begin position="388"/>
        <end position="419"/>
    </location>
</feature>
<reference evidence="2 3" key="1">
    <citation type="journal article" date="2018" name="Mol. Biol. Evol.">
        <title>Analysis of the draft genome of the red seaweed Gracilariopsis chorda provides insights into genome size evolution in Rhodophyta.</title>
        <authorList>
            <person name="Lee J."/>
            <person name="Yang E.C."/>
            <person name="Graf L."/>
            <person name="Yang J.H."/>
            <person name="Qiu H."/>
            <person name="Zel Zion U."/>
            <person name="Chan C.X."/>
            <person name="Stephens T.G."/>
            <person name="Weber A.P.M."/>
            <person name="Boo G.H."/>
            <person name="Boo S.M."/>
            <person name="Kim K.M."/>
            <person name="Shin Y."/>
            <person name="Jung M."/>
            <person name="Lee S.J."/>
            <person name="Yim H.S."/>
            <person name="Lee J.H."/>
            <person name="Bhattacharya D."/>
            <person name="Yoon H.S."/>
        </authorList>
    </citation>
    <scope>NUCLEOTIDE SEQUENCE [LARGE SCALE GENOMIC DNA]</scope>
    <source>
        <strain evidence="2 3">SKKU-2015</strain>
        <tissue evidence="2">Whole body</tissue>
    </source>
</reference>
<comment type="caution">
    <text evidence="2">The sequence shown here is derived from an EMBL/GenBank/DDBJ whole genome shotgun (WGS) entry which is preliminary data.</text>
</comment>
<feature type="compositionally biased region" description="Polar residues" evidence="1">
    <location>
        <begin position="155"/>
        <end position="183"/>
    </location>
</feature>
<protein>
    <submittedName>
        <fullName evidence="2">Uncharacterized protein</fullName>
    </submittedName>
</protein>
<feature type="region of interest" description="Disordered" evidence="1">
    <location>
        <begin position="190"/>
        <end position="209"/>
    </location>
</feature>
<evidence type="ECO:0000313" key="3">
    <source>
        <dbReference type="Proteomes" id="UP000247409"/>
    </source>
</evidence>
<evidence type="ECO:0000256" key="1">
    <source>
        <dbReference type="SAM" id="MobiDB-lite"/>
    </source>
</evidence>
<keyword evidence="3" id="KW-1185">Reference proteome</keyword>
<dbReference type="AlphaFoldDB" id="A0A2V3IY51"/>
<organism evidence="2 3">
    <name type="scientific">Gracilariopsis chorda</name>
    <dbReference type="NCBI Taxonomy" id="448386"/>
    <lineage>
        <taxon>Eukaryota</taxon>
        <taxon>Rhodophyta</taxon>
        <taxon>Florideophyceae</taxon>
        <taxon>Rhodymeniophycidae</taxon>
        <taxon>Gracilariales</taxon>
        <taxon>Gracilariaceae</taxon>
        <taxon>Gracilariopsis</taxon>
    </lineage>
</organism>
<gene>
    <name evidence="2" type="ORF">BWQ96_03229</name>
</gene>
<dbReference type="Proteomes" id="UP000247409">
    <property type="component" value="Unassembled WGS sequence"/>
</dbReference>
<feature type="region of interest" description="Disordered" evidence="1">
    <location>
        <begin position="1"/>
        <end position="52"/>
    </location>
</feature>
<feature type="compositionally biased region" description="Basic and acidic residues" evidence="1">
    <location>
        <begin position="579"/>
        <end position="609"/>
    </location>
</feature>